<comment type="caution">
    <text evidence="1">The sequence shown here is derived from an EMBL/GenBank/DDBJ whole genome shotgun (WGS) entry which is preliminary data.</text>
</comment>
<sequence>MWLETHQECIGSSPRVLGACHDDAREFVRRRSRLAVRLSRVAEKLVRNNGPRSSLGIGQGLDDVVGSRWEFARRLVERIGKLAGNMKGDHREKTGGLIGRMPEATGLAEVGSKLSLWSLSVIIIESELKVSPN</sequence>
<evidence type="ECO:0000313" key="1">
    <source>
        <dbReference type="EMBL" id="RRT32889.1"/>
    </source>
</evidence>
<evidence type="ECO:0000313" key="2">
    <source>
        <dbReference type="Proteomes" id="UP000287651"/>
    </source>
</evidence>
<protein>
    <submittedName>
        <fullName evidence="1">Uncharacterized protein</fullName>
    </submittedName>
</protein>
<gene>
    <name evidence="1" type="ORF">B296_00005989</name>
</gene>
<dbReference type="EMBL" id="AMZH03030448">
    <property type="protein sequence ID" value="RRT32889.1"/>
    <property type="molecule type" value="Genomic_DNA"/>
</dbReference>
<dbReference type="AlphaFoldDB" id="A0A426X084"/>
<organism evidence="1 2">
    <name type="scientific">Ensete ventricosum</name>
    <name type="common">Abyssinian banana</name>
    <name type="synonym">Musa ensete</name>
    <dbReference type="NCBI Taxonomy" id="4639"/>
    <lineage>
        <taxon>Eukaryota</taxon>
        <taxon>Viridiplantae</taxon>
        <taxon>Streptophyta</taxon>
        <taxon>Embryophyta</taxon>
        <taxon>Tracheophyta</taxon>
        <taxon>Spermatophyta</taxon>
        <taxon>Magnoliopsida</taxon>
        <taxon>Liliopsida</taxon>
        <taxon>Zingiberales</taxon>
        <taxon>Musaceae</taxon>
        <taxon>Ensete</taxon>
    </lineage>
</organism>
<accession>A0A426X084</accession>
<proteinExistence type="predicted"/>
<name>A0A426X084_ENSVE</name>
<reference evidence="1 2" key="1">
    <citation type="journal article" date="2014" name="Agronomy (Basel)">
        <title>A Draft Genome Sequence for Ensete ventricosum, the Drought-Tolerant Tree Against Hunger.</title>
        <authorList>
            <person name="Harrison J."/>
            <person name="Moore K.A."/>
            <person name="Paszkiewicz K."/>
            <person name="Jones T."/>
            <person name="Grant M."/>
            <person name="Ambacheew D."/>
            <person name="Muzemil S."/>
            <person name="Studholme D.J."/>
        </authorList>
    </citation>
    <scope>NUCLEOTIDE SEQUENCE [LARGE SCALE GENOMIC DNA]</scope>
</reference>
<dbReference type="Proteomes" id="UP000287651">
    <property type="component" value="Unassembled WGS sequence"/>
</dbReference>